<accession>A0ABY5DXJ3</accession>
<proteinExistence type="inferred from homology"/>
<dbReference type="GO" id="GO:0016787">
    <property type="term" value="F:hydrolase activity"/>
    <property type="evidence" value="ECO:0007669"/>
    <property type="project" value="UniProtKB-KW"/>
</dbReference>
<keyword evidence="2 5" id="KW-0378">Hydrolase</keyword>
<feature type="domain" description="Alpha/beta hydrolase fold-3" evidence="4">
    <location>
        <begin position="76"/>
        <end position="277"/>
    </location>
</feature>
<dbReference type="SUPFAM" id="SSF53474">
    <property type="entry name" value="alpha/beta-Hydrolases"/>
    <property type="match status" value="1"/>
</dbReference>
<evidence type="ECO:0000313" key="6">
    <source>
        <dbReference type="Proteomes" id="UP001056035"/>
    </source>
</evidence>
<dbReference type="Pfam" id="PF07859">
    <property type="entry name" value="Abhydrolase_3"/>
    <property type="match status" value="1"/>
</dbReference>
<protein>
    <submittedName>
        <fullName evidence="5">Alpha/beta hydrolase</fullName>
    </submittedName>
</protein>
<evidence type="ECO:0000256" key="2">
    <source>
        <dbReference type="ARBA" id="ARBA00022801"/>
    </source>
</evidence>
<dbReference type="InterPro" id="IPR029058">
    <property type="entry name" value="AB_hydrolase_fold"/>
</dbReference>
<dbReference type="RefSeq" id="WP_254573422.1">
    <property type="nucleotide sequence ID" value="NZ_CP098502.1"/>
</dbReference>
<dbReference type="Gene3D" id="3.40.50.1820">
    <property type="entry name" value="alpha/beta hydrolase"/>
    <property type="match status" value="1"/>
</dbReference>
<sequence length="333" mass="35362">MRRRTMQVPPPLLRAGLRAARPVILSPRISLATTRRLVDALTRVRAPRGTRCERTQIGGVACEQATPPTATDGRILLYLHGGGYALGSARAYRGFAAQLAQRVGAVAVVPDYPLAPEHPFPAALDDVLTVYRGLLQSGYDPGRIILAGDSAGGGLSLALAMSLREQGLPQPAVIGLICPWLDLAADAARTRVALRDPLIVPSIVTEWVDPYLGGRAATDPLISPVLGDLSGLPPIVVHSAGDDPLAVDVDALVAAVGAHPGGRIEHTRYSRRWHVFHLQIGLLADAAVAVDDLADALRRHAGRKKRDATATDGVSALHVALRPPHPPRRRQPT</sequence>
<organism evidence="5 6">
    <name type="scientific">Paraconexibacter antarcticus</name>
    <dbReference type="NCBI Taxonomy" id="2949664"/>
    <lineage>
        <taxon>Bacteria</taxon>
        <taxon>Bacillati</taxon>
        <taxon>Actinomycetota</taxon>
        <taxon>Thermoleophilia</taxon>
        <taxon>Solirubrobacterales</taxon>
        <taxon>Paraconexibacteraceae</taxon>
        <taxon>Paraconexibacter</taxon>
    </lineage>
</organism>
<feature type="region of interest" description="Disordered" evidence="3">
    <location>
        <begin position="302"/>
        <end position="333"/>
    </location>
</feature>
<dbReference type="Proteomes" id="UP001056035">
    <property type="component" value="Chromosome"/>
</dbReference>
<evidence type="ECO:0000256" key="3">
    <source>
        <dbReference type="SAM" id="MobiDB-lite"/>
    </source>
</evidence>
<dbReference type="PANTHER" id="PTHR48081:SF30">
    <property type="entry name" value="ACETYL-HYDROLASE LIPR-RELATED"/>
    <property type="match status" value="1"/>
</dbReference>
<evidence type="ECO:0000259" key="4">
    <source>
        <dbReference type="Pfam" id="PF07859"/>
    </source>
</evidence>
<name>A0ABY5DXJ3_9ACTN</name>
<dbReference type="PANTHER" id="PTHR48081">
    <property type="entry name" value="AB HYDROLASE SUPERFAMILY PROTEIN C4A8.06C"/>
    <property type="match status" value="1"/>
</dbReference>
<reference evidence="5 6" key="1">
    <citation type="submission" date="2022-06" db="EMBL/GenBank/DDBJ databases">
        <title>Paraconexibacter antarcticus.</title>
        <authorList>
            <person name="Kim C.S."/>
        </authorList>
    </citation>
    <scope>NUCLEOTIDE SEQUENCE [LARGE SCALE GENOMIC DNA]</scope>
    <source>
        <strain evidence="5 6">02-257</strain>
    </source>
</reference>
<dbReference type="InterPro" id="IPR050300">
    <property type="entry name" value="GDXG_lipolytic_enzyme"/>
</dbReference>
<comment type="similarity">
    <text evidence="1">Belongs to the 'GDXG' lipolytic enzyme family.</text>
</comment>
<dbReference type="InterPro" id="IPR013094">
    <property type="entry name" value="AB_hydrolase_3"/>
</dbReference>
<dbReference type="EMBL" id="CP098502">
    <property type="protein sequence ID" value="UTI66756.1"/>
    <property type="molecule type" value="Genomic_DNA"/>
</dbReference>
<gene>
    <name evidence="5" type="ORF">NBH00_11225</name>
</gene>
<evidence type="ECO:0000256" key="1">
    <source>
        <dbReference type="ARBA" id="ARBA00010515"/>
    </source>
</evidence>
<keyword evidence="6" id="KW-1185">Reference proteome</keyword>
<evidence type="ECO:0000313" key="5">
    <source>
        <dbReference type="EMBL" id="UTI66756.1"/>
    </source>
</evidence>